<dbReference type="RefSeq" id="WP_119768975.1">
    <property type="nucleotide sequence ID" value="NZ_QYUO01000001.1"/>
</dbReference>
<accession>A0A3A3GDP6</accession>
<name>A0A3A3GDP6_9BURK</name>
<dbReference type="AlphaFoldDB" id="A0A3A3GDP6"/>
<evidence type="ECO:0000313" key="2">
    <source>
        <dbReference type="Proteomes" id="UP000265955"/>
    </source>
</evidence>
<gene>
    <name evidence="1" type="ORF">D3871_11290</name>
</gene>
<evidence type="ECO:0000313" key="1">
    <source>
        <dbReference type="EMBL" id="RJF99029.1"/>
    </source>
</evidence>
<reference evidence="2" key="1">
    <citation type="submission" date="2018-09" db="EMBL/GenBank/DDBJ databases">
        <authorList>
            <person name="Zhu H."/>
        </authorList>
    </citation>
    <scope>NUCLEOTIDE SEQUENCE [LARGE SCALE GENOMIC DNA]</scope>
    <source>
        <strain evidence="2">K1R23-30</strain>
    </source>
</reference>
<dbReference type="OrthoDB" id="9115108at2"/>
<comment type="caution">
    <text evidence="1">The sequence shown here is derived from an EMBL/GenBank/DDBJ whole genome shotgun (WGS) entry which is preliminary data.</text>
</comment>
<dbReference type="Proteomes" id="UP000265955">
    <property type="component" value="Unassembled WGS sequence"/>
</dbReference>
<dbReference type="EMBL" id="QYUO01000001">
    <property type="protein sequence ID" value="RJF99029.1"/>
    <property type="molecule type" value="Genomic_DNA"/>
</dbReference>
<proteinExistence type="predicted"/>
<organism evidence="1 2">
    <name type="scientific">Noviherbaspirillum saxi</name>
    <dbReference type="NCBI Taxonomy" id="2320863"/>
    <lineage>
        <taxon>Bacteria</taxon>
        <taxon>Pseudomonadati</taxon>
        <taxon>Pseudomonadota</taxon>
        <taxon>Betaproteobacteria</taxon>
        <taxon>Burkholderiales</taxon>
        <taxon>Oxalobacteraceae</taxon>
        <taxon>Noviherbaspirillum</taxon>
    </lineage>
</organism>
<sequence length="192" mass="21237">MTDDVLFKSHNEALIFAFRFATEQYAISPTAKLMKSGVVGNGRGLVSLDGAAQAGLILANVRRLTPIQQACIVCRYSERFTACKCGNSCCSGTFILEEYRKAILFLDDVVALPALTGITLRQMRHAIIRNYFEPKKAAERLSIGQAADRLKVARRTAYDMKTKIETVLIDHDKTARTKIDEYLGSMCGYSAA</sequence>
<protein>
    <submittedName>
        <fullName evidence="1">Uncharacterized protein</fullName>
    </submittedName>
</protein>
<keyword evidence="2" id="KW-1185">Reference proteome</keyword>